<dbReference type="Proteomes" id="UP000183400">
    <property type="component" value="Unassembled WGS sequence"/>
</dbReference>
<dbReference type="AlphaFoldDB" id="A0A1H3D6U5"/>
<sequence>MTRLGLLIPSSNVVMEPLAARQPDVQVHVNRLPVLDVPLDPASQAQFALDGQVAAAKLLCDANVDKIVWGGTSASWLEFVHDTVFAKRVTAETGVPTTTTVLQINEELSQRRIKRIGMVTPYTADVARQINRNYDAEGFEVSAWRNYGGSMSHDFAAIPKSVIKTMICEVAKSDVEAIIVMCTNVAAADLSDELSQTLGRPVIDSALSSFRK</sequence>
<dbReference type="EMBL" id="FNNP01000008">
    <property type="protein sequence ID" value="SDX62105.1"/>
    <property type="molecule type" value="Genomic_DNA"/>
</dbReference>
<reference evidence="2" key="1">
    <citation type="submission" date="2016-10" db="EMBL/GenBank/DDBJ databases">
        <authorList>
            <person name="Varghese N."/>
            <person name="Submissions S."/>
        </authorList>
    </citation>
    <scope>NUCLEOTIDE SEQUENCE [LARGE SCALE GENOMIC DNA]</scope>
    <source>
        <strain evidence="2">DSM 27839</strain>
    </source>
</reference>
<protein>
    <submittedName>
        <fullName evidence="1">Maleate isomerase</fullName>
    </submittedName>
</protein>
<name>A0A1H3D6U5_9RHOB</name>
<dbReference type="STRING" id="985054.SAMN05444358_1083"/>
<keyword evidence="1" id="KW-0413">Isomerase</keyword>
<accession>A0A1H3D6U5</accession>
<gene>
    <name evidence="1" type="ORF">SAMN05444358_1083</name>
</gene>
<dbReference type="Gene3D" id="3.40.50.12500">
    <property type="match status" value="1"/>
</dbReference>
<dbReference type="PANTHER" id="PTHR40267:SF1">
    <property type="entry name" value="BLR3294 PROTEIN"/>
    <property type="match status" value="1"/>
</dbReference>
<dbReference type="RefSeq" id="WP_074738096.1">
    <property type="nucleotide sequence ID" value="NZ_FNNP01000008.1"/>
</dbReference>
<proteinExistence type="predicted"/>
<organism evidence="1 2">
    <name type="scientific">Ruegeria halocynthiae</name>
    <dbReference type="NCBI Taxonomy" id="985054"/>
    <lineage>
        <taxon>Bacteria</taxon>
        <taxon>Pseudomonadati</taxon>
        <taxon>Pseudomonadota</taxon>
        <taxon>Alphaproteobacteria</taxon>
        <taxon>Rhodobacterales</taxon>
        <taxon>Roseobacteraceae</taxon>
        <taxon>Ruegeria</taxon>
    </lineage>
</organism>
<dbReference type="InterPro" id="IPR026286">
    <property type="entry name" value="MaiA/AMDase"/>
</dbReference>
<evidence type="ECO:0000313" key="1">
    <source>
        <dbReference type="EMBL" id="SDX62105.1"/>
    </source>
</evidence>
<evidence type="ECO:0000313" key="2">
    <source>
        <dbReference type="Proteomes" id="UP000183400"/>
    </source>
</evidence>
<dbReference type="PANTHER" id="PTHR40267">
    <property type="entry name" value="BLR3294 PROTEIN"/>
    <property type="match status" value="1"/>
</dbReference>
<dbReference type="OrthoDB" id="9816064at2"/>
<dbReference type="Pfam" id="PF17645">
    <property type="entry name" value="Amdase"/>
    <property type="match status" value="1"/>
</dbReference>
<dbReference type="InterPro" id="IPR053714">
    <property type="entry name" value="Iso_Racemase_Enz_sf"/>
</dbReference>
<keyword evidence="2" id="KW-1185">Reference proteome</keyword>
<dbReference type="PIRSF" id="PIRSF015736">
    <property type="entry name" value="MI"/>
    <property type="match status" value="1"/>
</dbReference>
<dbReference type="GO" id="GO:0016853">
    <property type="term" value="F:isomerase activity"/>
    <property type="evidence" value="ECO:0007669"/>
    <property type="project" value="UniProtKB-KW"/>
</dbReference>